<accession>A0A392NDL7</accession>
<feature type="non-terminal residue" evidence="1">
    <location>
        <position position="1"/>
    </location>
</feature>
<keyword evidence="2" id="KW-1185">Reference proteome</keyword>
<dbReference type="AlphaFoldDB" id="A0A392NDL7"/>
<dbReference type="Proteomes" id="UP000265520">
    <property type="component" value="Unassembled WGS sequence"/>
</dbReference>
<sequence>DSIDPSGRFLNHVMAEPLSVSTNSLNFTAPRHSGSPGRYLCGWLSLGSIERKDDDGDASVSLMGKRKPASCRDSFRLSILCFRDMVVECATSTVVGVVMS</sequence>
<reference evidence="1 2" key="1">
    <citation type="journal article" date="2018" name="Front. Plant Sci.">
        <title>Red Clover (Trifolium pratense) and Zigzag Clover (T. medium) - A Picture of Genomic Similarities and Differences.</title>
        <authorList>
            <person name="Dluhosova J."/>
            <person name="Istvanek J."/>
            <person name="Nedelnik J."/>
            <person name="Repkova J."/>
        </authorList>
    </citation>
    <scope>NUCLEOTIDE SEQUENCE [LARGE SCALE GENOMIC DNA]</scope>
    <source>
        <strain evidence="2">cv. 10/8</strain>
        <tissue evidence="1">Leaf</tissue>
    </source>
</reference>
<proteinExistence type="predicted"/>
<comment type="caution">
    <text evidence="1">The sequence shown here is derived from an EMBL/GenBank/DDBJ whole genome shotgun (WGS) entry which is preliminary data.</text>
</comment>
<organism evidence="1 2">
    <name type="scientific">Trifolium medium</name>
    <dbReference type="NCBI Taxonomy" id="97028"/>
    <lineage>
        <taxon>Eukaryota</taxon>
        <taxon>Viridiplantae</taxon>
        <taxon>Streptophyta</taxon>
        <taxon>Embryophyta</taxon>
        <taxon>Tracheophyta</taxon>
        <taxon>Spermatophyta</taxon>
        <taxon>Magnoliopsida</taxon>
        <taxon>eudicotyledons</taxon>
        <taxon>Gunneridae</taxon>
        <taxon>Pentapetalae</taxon>
        <taxon>rosids</taxon>
        <taxon>fabids</taxon>
        <taxon>Fabales</taxon>
        <taxon>Fabaceae</taxon>
        <taxon>Papilionoideae</taxon>
        <taxon>50 kb inversion clade</taxon>
        <taxon>NPAAA clade</taxon>
        <taxon>Hologalegina</taxon>
        <taxon>IRL clade</taxon>
        <taxon>Trifolieae</taxon>
        <taxon>Trifolium</taxon>
    </lineage>
</organism>
<gene>
    <name evidence="1" type="ORF">A2U01_0018418</name>
</gene>
<evidence type="ECO:0000313" key="2">
    <source>
        <dbReference type="Proteomes" id="UP000265520"/>
    </source>
</evidence>
<name>A0A392NDL7_9FABA</name>
<dbReference type="EMBL" id="LXQA010034929">
    <property type="protein sequence ID" value="MCH97423.1"/>
    <property type="molecule type" value="Genomic_DNA"/>
</dbReference>
<evidence type="ECO:0000313" key="1">
    <source>
        <dbReference type="EMBL" id="MCH97423.1"/>
    </source>
</evidence>
<protein>
    <submittedName>
        <fullName evidence="1">Uncharacterized protein</fullName>
    </submittedName>
</protein>